<dbReference type="NCBIfam" id="TIGR02925">
    <property type="entry name" value="cis_trans_EpsD"/>
    <property type="match status" value="1"/>
</dbReference>
<dbReference type="EC" id="5.2.1.8" evidence="3"/>
<dbReference type="OrthoDB" id="5564407at2"/>
<comment type="caution">
    <text evidence="7">The sequence shown here is derived from an EMBL/GenBank/DDBJ whole genome shotgun (WGS) entry which is preliminary data.</text>
</comment>
<accession>A0A4Q7VZJ0</accession>
<dbReference type="Pfam" id="PF13624">
    <property type="entry name" value="SurA_N_3"/>
    <property type="match status" value="1"/>
</dbReference>
<evidence type="ECO:0000313" key="8">
    <source>
        <dbReference type="Proteomes" id="UP000293671"/>
    </source>
</evidence>
<dbReference type="GO" id="GO:0003755">
    <property type="term" value="F:peptidyl-prolyl cis-trans isomerase activity"/>
    <property type="evidence" value="ECO:0007669"/>
    <property type="project" value="UniProtKB-KW"/>
</dbReference>
<dbReference type="PANTHER" id="PTHR47245:SF2">
    <property type="entry name" value="PEPTIDYL-PROLYL CIS-TRANS ISOMERASE HP_0175-RELATED"/>
    <property type="match status" value="1"/>
</dbReference>
<evidence type="ECO:0000256" key="2">
    <source>
        <dbReference type="ARBA" id="ARBA00007656"/>
    </source>
</evidence>
<proteinExistence type="inferred from homology"/>
<dbReference type="PANTHER" id="PTHR47245">
    <property type="entry name" value="PEPTIDYLPROLYL ISOMERASE"/>
    <property type="match status" value="1"/>
</dbReference>
<protein>
    <recommendedName>
        <fullName evidence="3">peptidylprolyl isomerase</fullName>
        <ecNumber evidence="3">5.2.1.8</ecNumber>
    </recommendedName>
</protein>
<dbReference type="InterPro" id="IPR050245">
    <property type="entry name" value="PrsA_foldase"/>
</dbReference>
<evidence type="ECO:0000256" key="4">
    <source>
        <dbReference type="ARBA" id="ARBA00023110"/>
    </source>
</evidence>
<dbReference type="Proteomes" id="UP000293671">
    <property type="component" value="Unassembled WGS sequence"/>
</dbReference>
<dbReference type="AlphaFoldDB" id="A0A4Q7VZJ0"/>
<reference evidence="7 8" key="1">
    <citation type="submission" date="2019-02" db="EMBL/GenBank/DDBJ databases">
        <title>Genomic Encyclopedia of Type Strains, Phase IV (KMG-IV): sequencing the most valuable type-strain genomes for metagenomic binning, comparative biology and taxonomic classification.</title>
        <authorList>
            <person name="Goeker M."/>
        </authorList>
    </citation>
    <scope>NUCLEOTIDE SEQUENCE [LARGE SCALE GENOMIC DNA]</scope>
    <source>
        <strain evidence="7 8">DSM 19570</strain>
    </source>
</reference>
<evidence type="ECO:0000256" key="5">
    <source>
        <dbReference type="SAM" id="MobiDB-lite"/>
    </source>
</evidence>
<organism evidence="7 8">
    <name type="scientific">Rivibacter subsaxonicus</name>
    <dbReference type="NCBI Taxonomy" id="457575"/>
    <lineage>
        <taxon>Bacteria</taxon>
        <taxon>Pseudomonadati</taxon>
        <taxon>Pseudomonadota</taxon>
        <taxon>Betaproteobacteria</taxon>
        <taxon>Burkholderiales</taxon>
        <taxon>Rivibacter</taxon>
    </lineage>
</organism>
<dbReference type="RefSeq" id="WP_130430034.1">
    <property type="nucleotide sequence ID" value="NZ_SHKP01000004.1"/>
</dbReference>
<dbReference type="EMBL" id="SHKP01000004">
    <property type="protein sequence ID" value="RZU02257.1"/>
    <property type="molecule type" value="Genomic_DNA"/>
</dbReference>
<dbReference type="Pfam" id="PF13145">
    <property type="entry name" value="Rotamase_2"/>
    <property type="match status" value="1"/>
</dbReference>
<evidence type="ECO:0000256" key="1">
    <source>
        <dbReference type="ARBA" id="ARBA00000971"/>
    </source>
</evidence>
<feature type="region of interest" description="Disordered" evidence="5">
    <location>
        <begin position="296"/>
        <end position="320"/>
    </location>
</feature>
<feature type="domain" description="PpiC" evidence="6">
    <location>
        <begin position="131"/>
        <end position="248"/>
    </location>
</feature>
<dbReference type="PROSITE" id="PS51257">
    <property type="entry name" value="PROKAR_LIPOPROTEIN"/>
    <property type="match status" value="1"/>
</dbReference>
<keyword evidence="4" id="KW-0697">Rotamase</keyword>
<evidence type="ECO:0000256" key="3">
    <source>
        <dbReference type="ARBA" id="ARBA00013194"/>
    </source>
</evidence>
<dbReference type="InterPro" id="IPR000297">
    <property type="entry name" value="PPIase_PpiC"/>
</dbReference>
<gene>
    <name evidence="7" type="ORF">EV670_0280</name>
</gene>
<sequence>MQWRHSPPGSRITPRIARGLLLGLVVLGVLAGCGGKKGGATQTAARVNKDEVTVHQINFVLQQQRNLQPGQADGAAKQVLERLIDQQIAVQRAEDLKLDRDPRVVQTVEAARREILARAYAERVGEAAAKPTAEEIKAYYDANPALFSGRRIYSLQELQIEAQPDQLPLLREKLQGAKNIGEFADYLKANDFKFAGSQAVRAAEQLPLASLTALSQLKDGQSLLNPNANGATVVVLAGSRPQPVDEARAKPAIEQFLLNERKRDLVGRDMKELRAAATVEYLGKFADAASAPAAAPAAAASAASQPHDLTEGLKGLKKTK</sequence>
<name>A0A4Q7VZJ0_9BURK</name>
<evidence type="ECO:0000313" key="7">
    <source>
        <dbReference type="EMBL" id="RZU02257.1"/>
    </source>
</evidence>
<keyword evidence="7" id="KW-0413">Isomerase</keyword>
<keyword evidence="8" id="KW-1185">Reference proteome</keyword>
<dbReference type="InterPro" id="IPR014274">
    <property type="entry name" value="PPIase_EpsD"/>
</dbReference>
<dbReference type="InterPro" id="IPR027304">
    <property type="entry name" value="Trigger_fact/SurA_dom_sf"/>
</dbReference>
<evidence type="ECO:0000259" key="6">
    <source>
        <dbReference type="Pfam" id="PF13145"/>
    </source>
</evidence>
<dbReference type="SUPFAM" id="SSF109998">
    <property type="entry name" value="Triger factor/SurA peptide-binding domain-like"/>
    <property type="match status" value="1"/>
</dbReference>
<comment type="similarity">
    <text evidence="2">Belongs to the PpiC/parvulin rotamase family.</text>
</comment>
<comment type="catalytic activity">
    <reaction evidence="1">
        <text>[protein]-peptidylproline (omega=180) = [protein]-peptidylproline (omega=0)</text>
        <dbReference type="Rhea" id="RHEA:16237"/>
        <dbReference type="Rhea" id="RHEA-COMP:10747"/>
        <dbReference type="Rhea" id="RHEA-COMP:10748"/>
        <dbReference type="ChEBI" id="CHEBI:83833"/>
        <dbReference type="ChEBI" id="CHEBI:83834"/>
        <dbReference type="EC" id="5.2.1.8"/>
    </reaction>
</comment>